<dbReference type="PANTHER" id="PTHR33477">
    <property type="entry name" value="P-LOOP NTPASE DOMAIN-CONTAINING PROTEIN LPA1 HOMOLOG 1"/>
    <property type="match status" value="1"/>
</dbReference>
<dbReference type="OrthoDB" id="23928at2"/>
<gene>
    <name evidence="5" type="ordered locus">Ocepr_1323</name>
</gene>
<dbReference type="KEGG" id="opr:Ocepr_1323"/>
<evidence type="ECO:0000313" key="6">
    <source>
        <dbReference type="Proteomes" id="UP000008722"/>
    </source>
</evidence>
<evidence type="ECO:0000256" key="1">
    <source>
        <dbReference type="ARBA" id="ARBA00022741"/>
    </source>
</evidence>
<dbReference type="SUPFAM" id="SSF52540">
    <property type="entry name" value="P-loop containing nucleoside triphosphate hydrolases"/>
    <property type="match status" value="1"/>
</dbReference>
<keyword evidence="2 3" id="KW-0067">ATP-binding</keyword>
<reference evidence="5 6" key="2">
    <citation type="journal article" date="2011" name="Stand. Genomic Sci.">
        <title>Complete genome sequence of Oceanithermus profundus type strain (506).</title>
        <authorList>
            <person name="Pati A."/>
            <person name="Zhang X."/>
            <person name="Lapidus A."/>
            <person name="Nolan M."/>
            <person name="Lucas S."/>
            <person name="Del Rio T.G."/>
            <person name="Tice H."/>
            <person name="Cheng J.F."/>
            <person name="Tapia R."/>
            <person name="Han C."/>
            <person name="Goodwin L."/>
            <person name="Pitluck S."/>
            <person name="Liolios K."/>
            <person name="Pagani I."/>
            <person name="Ivanova N."/>
            <person name="Mavromatis K."/>
            <person name="Chen A."/>
            <person name="Palaniappan K."/>
            <person name="Hauser L."/>
            <person name="Jeffries C.D."/>
            <person name="Brambilla E.M."/>
            <person name="Rohl A."/>
            <person name="Mwirichia R."/>
            <person name="Rohde M."/>
            <person name="Tindall B.J."/>
            <person name="Sikorski J."/>
            <person name="Wirth R."/>
            <person name="Goker M."/>
            <person name="Woyke T."/>
            <person name="Detter J.C."/>
            <person name="Bristow J."/>
            <person name="Eisen J.A."/>
            <person name="Markowitz V."/>
            <person name="Hugenholtz P."/>
            <person name="Kyrpides N.C."/>
            <person name="Klenk H.P."/>
            <person name="Land M."/>
        </authorList>
    </citation>
    <scope>NUCLEOTIDE SEQUENCE [LARGE SCALE GENOMIC DNA]</scope>
    <source>
        <strain evidence="6">DSM 14977 / NBRC 100410 / VKM B-2274 / 506</strain>
    </source>
</reference>
<dbReference type="PANTHER" id="PTHR33477:SF3">
    <property type="entry name" value="P-LOOP NTPASE DOMAIN-CONTAINING PROTEIN LPA1 HOMOLOG 1"/>
    <property type="match status" value="1"/>
</dbReference>
<keyword evidence="6" id="KW-1185">Reference proteome</keyword>
<evidence type="ECO:0000256" key="3">
    <source>
        <dbReference type="PROSITE-ProRule" id="PRU00492"/>
    </source>
</evidence>
<protein>
    <submittedName>
        <fullName evidence="5">2-phosphoglycerate kinase</fullName>
        <ecNumber evidence="5">2.7.1.-</ecNumber>
    </submittedName>
</protein>
<name>E4U8V0_OCEP5</name>
<dbReference type="EC" id="2.7.1.-" evidence="5"/>
<dbReference type="Gene3D" id="3.40.50.300">
    <property type="entry name" value="P-loop containing nucleotide triphosphate hydrolases"/>
    <property type="match status" value="1"/>
</dbReference>
<evidence type="ECO:0000256" key="2">
    <source>
        <dbReference type="ARBA" id="ARBA00022840"/>
    </source>
</evidence>
<organism evidence="5 6">
    <name type="scientific">Oceanithermus profundus (strain DSM 14977 / NBRC 100410 / VKM B-2274 / 506)</name>
    <dbReference type="NCBI Taxonomy" id="670487"/>
    <lineage>
        <taxon>Bacteria</taxon>
        <taxon>Thermotogati</taxon>
        <taxon>Deinococcota</taxon>
        <taxon>Deinococci</taxon>
        <taxon>Thermales</taxon>
        <taxon>Thermaceae</taxon>
        <taxon>Oceanithermus</taxon>
    </lineage>
</organism>
<dbReference type="AlphaFoldDB" id="E4U8V0"/>
<keyword evidence="1 3" id="KW-0547">Nucleotide-binding</keyword>
<feature type="domain" description="ATP-cone" evidence="4">
    <location>
        <begin position="173"/>
        <end position="260"/>
    </location>
</feature>
<dbReference type="Proteomes" id="UP000008722">
    <property type="component" value="Chromosome"/>
</dbReference>
<feature type="domain" description="ATP-cone" evidence="4">
    <location>
        <begin position="4"/>
        <end position="91"/>
    </location>
</feature>
<keyword evidence="5" id="KW-0418">Kinase</keyword>
<proteinExistence type="predicted"/>
<sequence length="482" mass="54116" precursor="true">MPEIYVTTSRGMRWPFSKGLVIESLVNAGVELSVADEIAHAIERSLRASGATQIASEELKRRMTEAVAERLGPEAAARVARQTQSFEEILVEDEHGERPFSKGLLVRSLEEAGFSLREAHALAKQVEQRLRQAGKVRIEADELEDFVAQIIKEQYGKDARKRYQKRLEYGGGIFVVEPGGEPRVPFSKGILSQSLMAAGLTPDRAYRLAREVERELIRDGRRVVGRDELRERVARLLERRIGEEVAERYRVLRAVRRLERPMHILIGGVSGVGKSTLAASLAYRLGITRMTSSDSVREILRATTTRDLVPTLHTSSFDAWKALAEVLGLEGEPGDEVVLQGFRDQVARVSVGIRAIQERNARERTSVVIEGVHVVPGFLSHPLQSEVVQIPMLVVVRDEKLHRDRFRLRERETSGRRPVDKYLANFGALRMIQDHLEALARAMGVPVIPGDNLDKAVDKGLEVITERFHDLFRAQERDGARA</sequence>
<dbReference type="GO" id="GO:0005524">
    <property type="term" value="F:ATP binding"/>
    <property type="evidence" value="ECO:0007669"/>
    <property type="project" value="UniProtKB-UniRule"/>
</dbReference>
<dbReference type="Pfam" id="PF03477">
    <property type="entry name" value="ATP-cone"/>
    <property type="match status" value="1"/>
</dbReference>
<reference evidence="6" key="1">
    <citation type="submission" date="2010-11" db="EMBL/GenBank/DDBJ databases">
        <title>The complete sequence of chromosome of Oceanithermus profundus DSM 14977.</title>
        <authorList>
            <consortium name="US DOE Joint Genome Institute (JGI-PGF)"/>
            <person name="Lucas S."/>
            <person name="Copeland A."/>
            <person name="Lapidus A."/>
            <person name="Bruce D."/>
            <person name="Goodwin L."/>
            <person name="Pitluck S."/>
            <person name="Kyrpides N."/>
            <person name="Mavromatis K."/>
            <person name="Pagani I."/>
            <person name="Ivanova N."/>
            <person name="Zhang X."/>
            <person name="Brettin T."/>
            <person name="Detter J.C."/>
            <person name="Tapia R."/>
            <person name="Han C."/>
            <person name="Land M."/>
            <person name="Hauser L."/>
            <person name="Markowitz V."/>
            <person name="Cheng J.-F."/>
            <person name="Hugenholtz P."/>
            <person name="Woyke T."/>
            <person name="Wu D."/>
            <person name="Tindall B."/>
            <person name="Faehnrich R."/>
            <person name="Brambilla E."/>
            <person name="Klenk H.-P."/>
            <person name="Eisen J.A."/>
        </authorList>
    </citation>
    <scope>NUCLEOTIDE SEQUENCE [LARGE SCALE GENOMIC DNA]</scope>
    <source>
        <strain evidence="6">DSM 14977 / NBRC 100410 / VKM B-2274 / 506</strain>
    </source>
</reference>
<keyword evidence="5" id="KW-0808">Transferase</keyword>
<evidence type="ECO:0000313" key="5">
    <source>
        <dbReference type="EMBL" id="ADR36780.1"/>
    </source>
</evidence>
<dbReference type="PROSITE" id="PS51161">
    <property type="entry name" value="ATP_CONE"/>
    <property type="match status" value="2"/>
</dbReference>
<dbReference type="eggNOG" id="COG2074">
    <property type="taxonomic scope" value="Bacteria"/>
</dbReference>
<dbReference type="InterPro" id="IPR005144">
    <property type="entry name" value="ATP-cone_dom"/>
</dbReference>
<evidence type="ECO:0000259" key="4">
    <source>
        <dbReference type="PROSITE" id="PS51161"/>
    </source>
</evidence>
<dbReference type="RefSeq" id="WP_013457950.1">
    <property type="nucleotide sequence ID" value="NC_014761.1"/>
</dbReference>
<dbReference type="GO" id="GO:0016301">
    <property type="term" value="F:kinase activity"/>
    <property type="evidence" value="ECO:0007669"/>
    <property type="project" value="UniProtKB-KW"/>
</dbReference>
<accession>E4U8V0</accession>
<dbReference type="STRING" id="670487.Ocepr_1323"/>
<dbReference type="InterPro" id="IPR027417">
    <property type="entry name" value="P-loop_NTPase"/>
</dbReference>
<dbReference type="HOGENOM" id="CLU_606637_0_0_0"/>
<dbReference type="NCBIfam" id="NF008994">
    <property type="entry name" value="PRK12337.1"/>
    <property type="match status" value="1"/>
</dbReference>
<dbReference type="EMBL" id="CP002361">
    <property type="protein sequence ID" value="ADR36780.1"/>
    <property type="molecule type" value="Genomic_DNA"/>
</dbReference>